<dbReference type="PROSITE" id="PS50110">
    <property type="entry name" value="RESPONSE_REGULATORY"/>
    <property type="match status" value="1"/>
</dbReference>
<evidence type="ECO:0000259" key="3">
    <source>
        <dbReference type="PROSITE" id="PS50883"/>
    </source>
</evidence>
<evidence type="ECO:0000313" key="5">
    <source>
        <dbReference type="EMBL" id="MDM4019121.1"/>
    </source>
</evidence>
<feature type="modified residue" description="4-aspartylphosphate" evidence="1">
    <location>
        <position position="98"/>
    </location>
</feature>
<evidence type="ECO:0000259" key="2">
    <source>
        <dbReference type="PROSITE" id="PS50110"/>
    </source>
</evidence>
<organism evidence="5 6">
    <name type="scientific">Roseiconus lacunae</name>
    <dbReference type="NCBI Taxonomy" id="2605694"/>
    <lineage>
        <taxon>Bacteria</taxon>
        <taxon>Pseudomonadati</taxon>
        <taxon>Planctomycetota</taxon>
        <taxon>Planctomycetia</taxon>
        <taxon>Pirellulales</taxon>
        <taxon>Pirellulaceae</taxon>
        <taxon>Roseiconus</taxon>
    </lineage>
</organism>
<dbReference type="InterPro" id="IPR052155">
    <property type="entry name" value="Biofilm_reg_signaling"/>
</dbReference>
<dbReference type="CDD" id="cd01948">
    <property type="entry name" value="EAL"/>
    <property type="match status" value="1"/>
</dbReference>
<dbReference type="NCBIfam" id="TIGR00254">
    <property type="entry name" value="GGDEF"/>
    <property type="match status" value="2"/>
</dbReference>
<dbReference type="Gene3D" id="3.40.50.2300">
    <property type="match status" value="1"/>
</dbReference>
<dbReference type="InterPro" id="IPR035919">
    <property type="entry name" value="EAL_sf"/>
</dbReference>
<comment type="caution">
    <text evidence="5">The sequence shown here is derived from an EMBL/GenBank/DDBJ whole genome shotgun (WGS) entry which is preliminary data.</text>
</comment>
<dbReference type="Pfam" id="PF00563">
    <property type="entry name" value="EAL"/>
    <property type="match status" value="1"/>
</dbReference>
<evidence type="ECO:0000259" key="4">
    <source>
        <dbReference type="PROSITE" id="PS50887"/>
    </source>
</evidence>
<dbReference type="InterPro" id="IPR043128">
    <property type="entry name" value="Rev_trsase/Diguanyl_cyclase"/>
</dbReference>
<feature type="domain" description="GGDEF" evidence="4">
    <location>
        <begin position="232"/>
        <end position="382"/>
    </location>
</feature>
<dbReference type="PANTHER" id="PTHR44757:SF2">
    <property type="entry name" value="BIOFILM ARCHITECTURE MAINTENANCE PROTEIN MBAA"/>
    <property type="match status" value="1"/>
</dbReference>
<dbReference type="PROSITE" id="PS50887">
    <property type="entry name" value="GGDEF"/>
    <property type="match status" value="1"/>
</dbReference>
<keyword evidence="6" id="KW-1185">Reference proteome</keyword>
<dbReference type="SUPFAM" id="SSF55073">
    <property type="entry name" value="Nucleotide cyclase"/>
    <property type="match status" value="1"/>
</dbReference>
<dbReference type="SMART" id="SM00052">
    <property type="entry name" value="EAL"/>
    <property type="match status" value="1"/>
</dbReference>
<evidence type="ECO:0000313" key="6">
    <source>
        <dbReference type="Proteomes" id="UP001239462"/>
    </source>
</evidence>
<dbReference type="SMART" id="SM00267">
    <property type="entry name" value="GGDEF"/>
    <property type="match status" value="1"/>
</dbReference>
<dbReference type="Pfam" id="PF00990">
    <property type="entry name" value="GGDEF"/>
    <property type="match status" value="2"/>
</dbReference>
<dbReference type="InterPro" id="IPR011006">
    <property type="entry name" value="CheY-like_superfamily"/>
</dbReference>
<dbReference type="PANTHER" id="PTHR44757">
    <property type="entry name" value="DIGUANYLATE CYCLASE DGCP"/>
    <property type="match status" value="1"/>
</dbReference>
<dbReference type="SUPFAM" id="SSF141868">
    <property type="entry name" value="EAL domain-like"/>
    <property type="match status" value="1"/>
</dbReference>
<evidence type="ECO:0000256" key="1">
    <source>
        <dbReference type="PROSITE-ProRule" id="PRU00169"/>
    </source>
</evidence>
<dbReference type="Proteomes" id="UP001239462">
    <property type="component" value="Unassembled WGS sequence"/>
</dbReference>
<gene>
    <name evidence="5" type="ORF">QTN89_26945</name>
</gene>
<dbReference type="SUPFAM" id="SSF52172">
    <property type="entry name" value="CheY-like"/>
    <property type="match status" value="1"/>
</dbReference>
<dbReference type="InterPro" id="IPR001789">
    <property type="entry name" value="Sig_transdc_resp-reg_receiver"/>
</dbReference>
<dbReference type="EMBL" id="JASZZN010000031">
    <property type="protein sequence ID" value="MDM4019121.1"/>
    <property type="molecule type" value="Genomic_DNA"/>
</dbReference>
<dbReference type="PROSITE" id="PS50883">
    <property type="entry name" value="EAL"/>
    <property type="match status" value="1"/>
</dbReference>
<keyword evidence="1" id="KW-0597">Phosphoprotein</keyword>
<accession>A0ABT7PS05</accession>
<dbReference type="RefSeq" id="WP_289167175.1">
    <property type="nucleotide sequence ID" value="NZ_JASZZN010000031.1"/>
</dbReference>
<dbReference type="InterPro" id="IPR000160">
    <property type="entry name" value="GGDEF_dom"/>
</dbReference>
<reference evidence="5 6" key="1">
    <citation type="submission" date="2023-06" db="EMBL/GenBank/DDBJ databases">
        <title>Roseiconus lacunae JC819 isolated from Gulf of Mannar region, Tamil Nadu.</title>
        <authorList>
            <person name="Pk S."/>
            <person name="Ch S."/>
            <person name="Ch V.R."/>
        </authorList>
    </citation>
    <scope>NUCLEOTIDE SEQUENCE [LARGE SCALE GENOMIC DNA]</scope>
    <source>
        <strain evidence="5 6">JC819</strain>
    </source>
</reference>
<feature type="domain" description="Response regulatory" evidence="2">
    <location>
        <begin position="9"/>
        <end position="167"/>
    </location>
</feature>
<proteinExistence type="predicted"/>
<sequence length="678" mass="77047">MTEFQNERRVLIVDDQPEIHETFQRIFRRERKQHVELDDFEARFLDSSQVSGAPKPPHAVYADLPIFNLTHVSSGEEGIHEVQKSIDRNSRFAVAFVDMRMPKGLDGLETIKRLWKIDPEIQVVICTAYSDHTWEDIVNSLGLNDRLLLLRKPFAHDEARQLAMALSEKYRLAIRQKEKMTILKNEVNRRRKAELELRDIAHRDSLTDLPNRPYLIEKLESVLANQGPKRKTFDAILFLDLDNFKIINDSLGHDAGDDLLNQVAVRLQECVRERDASARHTDTGKPLSPSYDKTVRLGGDEFVVLLEQMLHRDDALRVARRIVKRIGEPFEIGDRLVTVGTSVGVAFLDDTLDDAHDALRNADTAMYQAKNTGKGQIAVFDQTMHEAIVARHELEAQLRVALRDERFELRYQPIISLRDGSIQGVEVLSRWCGEDGAYVPPSKFIPIAEEIGLVSEFGEWVLERSMREFGKLIQSFPDLQRPDVYLGVNVSRCQLADPFFVDRLNAIIDRTKFSSALKLEMSENSDARHSERSRQTMHELDEFGIGIHIDDFGKGSSSLRCFHEYPVETVKIDRTFTASIVVDQGHAIIAEAIMKLAHHLSARIVCQGVESPLQLDLLQRWGCDSAQGYLFAPPMTIDGLRSLMLDPMTSRGVQIIRSKPMAPIQFPSAPGNPLFTND</sequence>
<dbReference type="InterPro" id="IPR001633">
    <property type="entry name" value="EAL_dom"/>
</dbReference>
<name>A0ABT7PS05_9BACT</name>
<dbReference type="Gene3D" id="3.20.20.450">
    <property type="entry name" value="EAL domain"/>
    <property type="match status" value="1"/>
</dbReference>
<dbReference type="Pfam" id="PF00072">
    <property type="entry name" value="Response_reg"/>
    <property type="match status" value="1"/>
</dbReference>
<dbReference type="InterPro" id="IPR029787">
    <property type="entry name" value="Nucleotide_cyclase"/>
</dbReference>
<protein>
    <submittedName>
        <fullName evidence="5">EAL domain-containing protein</fullName>
    </submittedName>
</protein>
<feature type="domain" description="EAL" evidence="3">
    <location>
        <begin position="391"/>
        <end position="648"/>
    </location>
</feature>
<dbReference type="CDD" id="cd01949">
    <property type="entry name" value="GGDEF"/>
    <property type="match status" value="1"/>
</dbReference>
<dbReference type="Gene3D" id="3.30.70.270">
    <property type="match status" value="1"/>
</dbReference>